<dbReference type="CDD" id="cd17546">
    <property type="entry name" value="REC_hyHK_CKI1_RcsC-like"/>
    <property type="match status" value="1"/>
</dbReference>
<dbReference type="SMART" id="SM00387">
    <property type="entry name" value="HATPase_c"/>
    <property type="match status" value="1"/>
</dbReference>
<keyword evidence="2" id="KW-0902">Two-component regulatory system</keyword>
<dbReference type="FunFam" id="3.30.565.10:FF:000010">
    <property type="entry name" value="Sensor histidine kinase RcsC"/>
    <property type="match status" value="1"/>
</dbReference>
<protein>
    <recommendedName>
        <fullName evidence="6">Histidine kinase</fullName>
    </recommendedName>
</protein>
<dbReference type="PROSITE" id="PS50109">
    <property type="entry name" value="HIS_KIN"/>
    <property type="match status" value="1"/>
</dbReference>
<dbReference type="InterPro" id="IPR011006">
    <property type="entry name" value="CheY-like_superfamily"/>
</dbReference>
<feature type="domain" description="Histidine kinase" evidence="3">
    <location>
        <begin position="1"/>
        <end position="159"/>
    </location>
</feature>
<accession>A0A0F9AA93</accession>
<dbReference type="GO" id="GO:0000160">
    <property type="term" value="P:phosphorelay signal transduction system"/>
    <property type="evidence" value="ECO:0007669"/>
    <property type="project" value="UniProtKB-KW"/>
</dbReference>
<dbReference type="CDD" id="cd16922">
    <property type="entry name" value="HATPase_EvgS-ArcB-TorS-like"/>
    <property type="match status" value="1"/>
</dbReference>
<dbReference type="InterPro" id="IPR004358">
    <property type="entry name" value="Sig_transdc_His_kin-like_C"/>
</dbReference>
<dbReference type="PRINTS" id="PR00344">
    <property type="entry name" value="BCTRLSENSOR"/>
</dbReference>
<dbReference type="InterPro" id="IPR003594">
    <property type="entry name" value="HATPase_dom"/>
</dbReference>
<evidence type="ECO:0000313" key="5">
    <source>
        <dbReference type="EMBL" id="KKK75389.1"/>
    </source>
</evidence>
<dbReference type="SUPFAM" id="SSF55874">
    <property type="entry name" value="ATPase domain of HSP90 chaperone/DNA topoisomerase II/histidine kinase"/>
    <property type="match status" value="1"/>
</dbReference>
<dbReference type="Gene3D" id="3.30.565.10">
    <property type="entry name" value="Histidine kinase-like ATPase, C-terminal domain"/>
    <property type="match status" value="1"/>
</dbReference>
<dbReference type="EMBL" id="LAZR01055889">
    <property type="protein sequence ID" value="KKK75389.1"/>
    <property type="molecule type" value="Genomic_DNA"/>
</dbReference>
<evidence type="ECO:0000259" key="4">
    <source>
        <dbReference type="PROSITE" id="PS50110"/>
    </source>
</evidence>
<dbReference type="Pfam" id="PF02518">
    <property type="entry name" value="HATPase_c"/>
    <property type="match status" value="1"/>
</dbReference>
<dbReference type="SMART" id="SM00448">
    <property type="entry name" value="REC"/>
    <property type="match status" value="1"/>
</dbReference>
<dbReference type="SUPFAM" id="SSF52172">
    <property type="entry name" value="CheY-like"/>
    <property type="match status" value="1"/>
</dbReference>
<name>A0A0F9AA93_9ZZZZ</name>
<evidence type="ECO:0000256" key="2">
    <source>
        <dbReference type="ARBA" id="ARBA00023012"/>
    </source>
</evidence>
<dbReference type="AlphaFoldDB" id="A0A0F9AA93"/>
<dbReference type="Gene3D" id="3.40.50.2300">
    <property type="match status" value="1"/>
</dbReference>
<dbReference type="PROSITE" id="PS50110">
    <property type="entry name" value="RESPONSE_REGULATORY"/>
    <property type="match status" value="1"/>
</dbReference>
<dbReference type="PANTHER" id="PTHR45339">
    <property type="entry name" value="HYBRID SIGNAL TRANSDUCTION HISTIDINE KINASE J"/>
    <property type="match status" value="1"/>
</dbReference>
<gene>
    <name evidence="5" type="ORF">LCGC14_2874210</name>
</gene>
<feature type="domain" description="Response regulatory" evidence="4">
    <location>
        <begin position="184"/>
        <end position="275"/>
    </location>
</feature>
<proteinExistence type="predicted"/>
<reference evidence="5" key="1">
    <citation type="journal article" date="2015" name="Nature">
        <title>Complex archaea that bridge the gap between prokaryotes and eukaryotes.</title>
        <authorList>
            <person name="Spang A."/>
            <person name="Saw J.H."/>
            <person name="Jorgensen S.L."/>
            <person name="Zaremba-Niedzwiedzka K."/>
            <person name="Martijn J."/>
            <person name="Lind A.E."/>
            <person name="van Eijk R."/>
            <person name="Schleper C."/>
            <person name="Guy L."/>
            <person name="Ettema T.J."/>
        </authorList>
    </citation>
    <scope>NUCLEOTIDE SEQUENCE</scope>
</reference>
<dbReference type="Pfam" id="PF00072">
    <property type="entry name" value="Response_reg"/>
    <property type="match status" value="1"/>
</dbReference>
<evidence type="ECO:0008006" key="6">
    <source>
        <dbReference type="Google" id="ProtNLM"/>
    </source>
</evidence>
<dbReference type="GO" id="GO:0016772">
    <property type="term" value="F:transferase activity, transferring phosphorus-containing groups"/>
    <property type="evidence" value="ECO:0007669"/>
    <property type="project" value="InterPro"/>
</dbReference>
<evidence type="ECO:0000256" key="1">
    <source>
        <dbReference type="ARBA" id="ARBA00022553"/>
    </source>
</evidence>
<dbReference type="InterPro" id="IPR001789">
    <property type="entry name" value="Sig_transdc_resp-reg_receiver"/>
</dbReference>
<dbReference type="InterPro" id="IPR005467">
    <property type="entry name" value="His_kinase_dom"/>
</dbReference>
<dbReference type="InterPro" id="IPR036890">
    <property type="entry name" value="HATPase_C_sf"/>
</dbReference>
<dbReference type="PANTHER" id="PTHR45339:SF1">
    <property type="entry name" value="HYBRID SIGNAL TRANSDUCTION HISTIDINE KINASE J"/>
    <property type="match status" value="1"/>
</dbReference>
<organism evidence="5">
    <name type="scientific">marine sediment metagenome</name>
    <dbReference type="NCBI Taxonomy" id="412755"/>
    <lineage>
        <taxon>unclassified sequences</taxon>
        <taxon>metagenomes</taxon>
        <taxon>ecological metagenomes</taxon>
    </lineage>
</organism>
<keyword evidence="1" id="KW-0597">Phosphoprotein</keyword>
<feature type="non-terminal residue" evidence="5">
    <location>
        <position position="275"/>
    </location>
</feature>
<evidence type="ECO:0000259" key="3">
    <source>
        <dbReference type="PROSITE" id="PS50109"/>
    </source>
</evidence>
<sequence length="275" mass="30174">MELEDSLKSTISTFKEIAAEKGLYFKEQYDIPEELVLLSDETRLRQIVWNLLSNAIKFTEQGGIILAVRARPSTVDPESKVMLITISVRDTGIGIALDKQETIFDDFQQADGSITRKYGGTGLGLSIVTKLCELMDGSIHLSSVENKGAEFTVQIKAQLGEASMLSYRAGTNAARPLSANKSMFILIAEDQPVNAMVAKAFLTHMGHRSEIVDNGALALAAVKANDYDLILMDNHMPKMSGIEATRQIRSLDNPVKARIPIIGLTADAYEETHQE</sequence>
<comment type="caution">
    <text evidence="5">The sequence shown here is derived from an EMBL/GenBank/DDBJ whole genome shotgun (WGS) entry which is preliminary data.</text>
</comment>